<evidence type="ECO:0000313" key="2">
    <source>
        <dbReference type="Proteomes" id="UP000265180"/>
    </source>
</evidence>
<dbReference type="AlphaFoldDB" id="A0A3P9MND2"/>
<reference key="1">
    <citation type="journal article" date="2007" name="Nature">
        <title>The medaka draft genome and insights into vertebrate genome evolution.</title>
        <authorList>
            <person name="Kasahara M."/>
            <person name="Naruse K."/>
            <person name="Sasaki S."/>
            <person name="Nakatani Y."/>
            <person name="Qu W."/>
            <person name="Ahsan B."/>
            <person name="Yamada T."/>
            <person name="Nagayasu Y."/>
            <person name="Doi K."/>
            <person name="Kasai Y."/>
            <person name="Jindo T."/>
            <person name="Kobayashi D."/>
            <person name="Shimada A."/>
            <person name="Toyoda A."/>
            <person name="Kuroki Y."/>
            <person name="Fujiyama A."/>
            <person name="Sasaki T."/>
            <person name="Shimizu A."/>
            <person name="Asakawa S."/>
            <person name="Shimizu N."/>
            <person name="Hashimoto S."/>
            <person name="Yang J."/>
            <person name="Lee Y."/>
            <person name="Matsushima K."/>
            <person name="Sugano S."/>
            <person name="Sakaizumi M."/>
            <person name="Narita T."/>
            <person name="Ohishi K."/>
            <person name="Haga S."/>
            <person name="Ohta F."/>
            <person name="Nomoto H."/>
            <person name="Nogata K."/>
            <person name="Morishita T."/>
            <person name="Endo T."/>
            <person name="Shin-I T."/>
            <person name="Takeda H."/>
            <person name="Morishita S."/>
            <person name="Kohara Y."/>
        </authorList>
    </citation>
    <scope>NUCLEOTIDE SEQUENCE [LARGE SCALE GENOMIC DNA]</scope>
    <source>
        <strain>Hd-rR</strain>
    </source>
</reference>
<dbReference type="Proteomes" id="UP000265180">
    <property type="component" value="Chromosome 14"/>
</dbReference>
<reference evidence="1 2" key="2">
    <citation type="submission" date="2017-04" db="EMBL/GenBank/DDBJ databases">
        <title>CpG methylation of centromeres and impact of large insertions on vertebrate speciation.</title>
        <authorList>
            <person name="Ichikawa K."/>
            <person name="Yoshimura J."/>
            <person name="Morishita S."/>
        </authorList>
    </citation>
    <scope>NUCLEOTIDE SEQUENCE</scope>
    <source>
        <strain evidence="1 2">HNI</strain>
    </source>
</reference>
<organism evidence="1 2">
    <name type="scientific">Oryzias latipes</name>
    <name type="common">Japanese rice fish</name>
    <name type="synonym">Japanese killifish</name>
    <dbReference type="NCBI Taxonomy" id="8090"/>
    <lineage>
        <taxon>Eukaryota</taxon>
        <taxon>Metazoa</taxon>
        <taxon>Chordata</taxon>
        <taxon>Craniata</taxon>
        <taxon>Vertebrata</taxon>
        <taxon>Euteleostomi</taxon>
        <taxon>Actinopterygii</taxon>
        <taxon>Neopterygii</taxon>
        <taxon>Teleostei</taxon>
        <taxon>Neoteleostei</taxon>
        <taxon>Acanthomorphata</taxon>
        <taxon>Ovalentaria</taxon>
        <taxon>Atherinomorphae</taxon>
        <taxon>Beloniformes</taxon>
        <taxon>Adrianichthyidae</taxon>
        <taxon>Oryziinae</taxon>
        <taxon>Oryzias</taxon>
    </lineage>
</organism>
<dbReference type="Ensembl" id="ENSORLT00020029207.1">
    <property type="protein sequence ID" value="ENSORLP00020034452.1"/>
    <property type="gene ID" value="ENSORLG00020020925.1"/>
</dbReference>
<protein>
    <submittedName>
        <fullName evidence="1">Uncharacterized protein</fullName>
    </submittedName>
</protein>
<accession>A0A3P9MND2</accession>
<reference evidence="1" key="3">
    <citation type="submission" date="2025-08" db="UniProtKB">
        <authorList>
            <consortium name="Ensembl"/>
        </authorList>
    </citation>
    <scope>IDENTIFICATION</scope>
    <source>
        <strain evidence="1">HNI</strain>
    </source>
</reference>
<proteinExistence type="predicted"/>
<evidence type="ECO:0000313" key="1">
    <source>
        <dbReference type="Ensembl" id="ENSORLP00020034452.1"/>
    </source>
</evidence>
<name>A0A3P9MND2_ORYLA</name>
<reference evidence="1" key="4">
    <citation type="submission" date="2025-09" db="UniProtKB">
        <authorList>
            <consortium name="Ensembl"/>
        </authorList>
    </citation>
    <scope>IDENTIFICATION</scope>
    <source>
        <strain evidence="1">HNI</strain>
    </source>
</reference>
<sequence length="188" mass="21916">MRALLLPVQRSLQDEFCKFTAITARLNVQVKMLIYAQQIGAQRVGANVQVLCALQRKAGSWGSRLRYIQIKLCPWKTGRVIIYIQNLNLHPVQFQRVFNDHLQVKRARRTLLTQFLSIDSFIHKQNPVFQVHLHVLLFGTRHYPESARGEFVQIQSQVLRNAISLSLRFVRVLRFCVRARLLLAPLFQ</sequence>